<accession>A0AAD7R283</accession>
<dbReference type="EMBL" id="JAINUG010001238">
    <property type="protein sequence ID" value="KAJ8358011.1"/>
    <property type="molecule type" value="Genomic_DNA"/>
</dbReference>
<organism evidence="2 3">
    <name type="scientific">Aldrovandia affinis</name>
    <dbReference type="NCBI Taxonomy" id="143900"/>
    <lineage>
        <taxon>Eukaryota</taxon>
        <taxon>Metazoa</taxon>
        <taxon>Chordata</taxon>
        <taxon>Craniata</taxon>
        <taxon>Vertebrata</taxon>
        <taxon>Euteleostomi</taxon>
        <taxon>Actinopterygii</taxon>
        <taxon>Neopterygii</taxon>
        <taxon>Teleostei</taxon>
        <taxon>Notacanthiformes</taxon>
        <taxon>Halosauridae</taxon>
        <taxon>Aldrovandia</taxon>
    </lineage>
</organism>
<dbReference type="Proteomes" id="UP001221898">
    <property type="component" value="Unassembled WGS sequence"/>
</dbReference>
<name>A0AAD7R283_9TELE</name>
<protein>
    <submittedName>
        <fullName evidence="2">Uncharacterized protein</fullName>
    </submittedName>
</protein>
<proteinExistence type="predicted"/>
<gene>
    <name evidence="2" type="ORF">AAFF_G00043590</name>
</gene>
<dbReference type="AlphaFoldDB" id="A0AAD7R283"/>
<evidence type="ECO:0000313" key="2">
    <source>
        <dbReference type="EMBL" id="KAJ8358011.1"/>
    </source>
</evidence>
<sequence>MAPSLQNQVQTAMAAGSVCCGGGGVRRNLSTNHHPPAFPLLHHLSPRAPAILGTFPPPGPTHQGAMDTGPSPQSRS</sequence>
<evidence type="ECO:0000313" key="3">
    <source>
        <dbReference type="Proteomes" id="UP001221898"/>
    </source>
</evidence>
<comment type="caution">
    <text evidence="2">The sequence shown here is derived from an EMBL/GenBank/DDBJ whole genome shotgun (WGS) entry which is preliminary data.</text>
</comment>
<feature type="region of interest" description="Disordered" evidence="1">
    <location>
        <begin position="49"/>
        <end position="76"/>
    </location>
</feature>
<evidence type="ECO:0000256" key="1">
    <source>
        <dbReference type="SAM" id="MobiDB-lite"/>
    </source>
</evidence>
<reference evidence="2" key="1">
    <citation type="journal article" date="2023" name="Science">
        <title>Genome structures resolve the early diversification of teleost fishes.</title>
        <authorList>
            <person name="Parey E."/>
            <person name="Louis A."/>
            <person name="Montfort J."/>
            <person name="Bouchez O."/>
            <person name="Roques C."/>
            <person name="Iampietro C."/>
            <person name="Lluch J."/>
            <person name="Castinel A."/>
            <person name="Donnadieu C."/>
            <person name="Desvignes T."/>
            <person name="Floi Bucao C."/>
            <person name="Jouanno E."/>
            <person name="Wen M."/>
            <person name="Mejri S."/>
            <person name="Dirks R."/>
            <person name="Jansen H."/>
            <person name="Henkel C."/>
            <person name="Chen W.J."/>
            <person name="Zahm M."/>
            <person name="Cabau C."/>
            <person name="Klopp C."/>
            <person name="Thompson A.W."/>
            <person name="Robinson-Rechavi M."/>
            <person name="Braasch I."/>
            <person name="Lecointre G."/>
            <person name="Bobe J."/>
            <person name="Postlethwait J.H."/>
            <person name="Berthelot C."/>
            <person name="Roest Crollius H."/>
            <person name="Guiguen Y."/>
        </authorList>
    </citation>
    <scope>NUCLEOTIDE SEQUENCE</scope>
    <source>
        <strain evidence="2">NC1722</strain>
    </source>
</reference>
<keyword evidence="3" id="KW-1185">Reference proteome</keyword>